<sequence>MLERRILKRLWLIGLALLPTLFKKPIKDRWIVFLLNGSLNQYLDDYLVSTNRIKYPIRLKNVPFLTKGSVLYDSLLCPLVTTW</sequence>
<gene>
    <name evidence="1" type="ORF">J2S10_003988</name>
</gene>
<evidence type="ECO:0000313" key="1">
    <source>
        <dbReference type="EMBL" id="MDQ0200786.1"/>
    </source>
</evidence>
<dbReference type="RefSeq" id="WP_307411192.1">
    <property type="nucleotide sequence ID" value="NZ_JAUSTW010000007.1"/>
</dbReference>
<keyword evidence="2" id="KW-1185">Reference proteome</keyword>
<proteinExistence type="predicted"/>
<evidence type="ECO:0000313" key="2">
    <source>
        <dbReference type="Proteomes" id="UP001224122"/>
    </source>
</evidence>
<reference evidence="1 2" key="1">
    <citation type="submission" date="2023-07" db="EMBL/GenBank/DDBJ databases">
        <title>Genomic Encyclopedia of Type Strains, Phase IV (KMG-IV): sequencing the most valuable type-strain genomes for metagenomic binning, comparative biology and taxonomic classification.</title>
        <authorList>
            <person name="Goeker M."/>
        </authorList>
    </citation>
    <scope>NUCLEOTIDE SEQUENCE [LARGE SCALE GENOMIC DNA]</scope>
    <source>
        <strain evidence="1 2">DSM 27594</strain>
    </source>
</reference>
<name>A0ABT9XZ83_9BACI</name>
<accession>A0ABT9XZ83</accession>
<organism evidence="1 2">
    <name type="scientific">Neobacillus ginsengisoli</name>
    <dbReference type="NCBI Taxonomy" id="904295"/>
    <lineage>
        <taxon>Bacteria</taxon>
        <taxon>Bacillati</taxon>
        <taxon>Bacillota</taxon>
        <taxon>Bacilli</taxon>
        <taxon>Bacillales</taxon>
        <taxon>Bacillaceae</taxon>
        <taxon>Neobacillus</taxon>
    </lineage>
</organism>
<dbReference type="Proteomes" id="UP001224122">
    <property type="component" value="Unassembled WGS sequence"/>
</dbReference>
<comment type="caution">
    <text evidence="1">The sequence shown here is derived from an EMBL/GenBank/DDBJ whole genome shotgun (WGS) entry which is preliminary data.</text>
</comment>
<dbReference type="EMBL" id="JAUSTW010000007">
    <property type="protein sequence ID" value="MDQ0200786.1"/>
    <property type="molecule type" value="Genomic_DNA"/>
</dbReference>
<protein>
    <submittedName>
        <fullName evidence="1">Uncharacterized protein</fullName>
    </submittedName>
</protein>